<reference evidence="1 2" key="1">
    <citation type="submission" date="2010-02" db="EMBL/GenBank/DDBJ databases">
        <authorList>
            <person name="Weinstock G."/>
            <person name="Sodergren E."/>
            <person name="Clifton S."/>
            <person name="Fulton L."/>
            <person name="Fulton B."/>
            <person name="Courtney L."/>
            <person name="Fronick C."/>
            <person name="Harrison M."/>
            <person name="Strong C."/>
            <person name="Farmer C."/>
            <person name="Delahaunty K."/>
            <person name="Markovic C."/>
            <person name="Hall O."/>
            <person name="Minx P."/>
            <person name="Tomlinson C."/>
            <person name="Mitreva M."/>
            <person name="Nelson J."/>
            <person name="Hou S."/>
            <person name="Wollam A."/>
            <person name="Pepin K.H."/>
            <person name="Johnson M."/>
            <person name="Bhonagiri V."/>
            <person name="Zhang X."/>
            <person name="Suruliraj S."/>
            <person name="Warren W."/>
            <person name="Chinwalla A."/>
            <person name="Mardis E.R."/>
            <person name="Wilson R.K."/>
        </authorList>
    </citation>
    <scope>NUCLEOTIDE SEQUENCE [LARGE SCALE GENOMIC DNA]</scope>
    <source>
        <strain evidence="1 2">ATCC 29220</strain>
    </source>
</reference>
<dbReference type="EMBL" id="ABWL02000006">
    <property type="protein sequence ID" value="EFE09311.1"/>
    <property type="molecule type" value="Genomic_DNA"/>
</dbReference>
<proteinExistence type="predicted"/>
<name>D4BAV0_9ENTR</name>
<gene>
    <name evidence="1" type="ORF">CIT292_07596</name>
</gene>
<accession>D4BAV0</accession>
<comment type="caution">
    <text evidence="1">The sequence shown here is derived from an EMBL/GenBank/DDBJ whole genome shotgun (WGS) entry which is preliminary data.</text>
</comment>
<dbReference type="AlphaFoldDB" id="D4BAV0"/>
<dbReference type="Proteomes" id="UP000003880">
    <property type="component" value="Unassembled WGS sequence"/>
</dbReference>
<evidence type="ECO:0000313" key="2">
    <source>
        <dbReference type="Proteomes" id="UP000003880"/>
    </source>
</evidence>
<evidence type="ECO:0000313" key="1">
    <source>
        <dbReference type="EMBL" id="EFE09311.1"/>
    </source>
</evidence>
<sequence length="180" mass="20617">MTELEGVINNATLDLFKYPSYIDDSSTVNVDSLKENLPDDLILIEGVASLTTIIKHDQFNSRQGIASDYVSVYMKCDDLDIQFQWNRVDKDYVALWGCLPPFISSGDEIIIMFNESQTMETNINRRITHGNKRGDYIYPVYVYNKVTGSLYRSAFSIGRKDKSIFQNISKSYPCYTNSNK</sequence>
<dbReference type="HOGENOM" id="CLU_1493686_0_0_6"/>
<organism evidence="1 2">
    <name type="scientific">Citrobacter youngae ATCC 29220</name>
    <dbReference type="NCBI Taxonomy" id="500640"/>
    <lineage>
        <taxon>Bacteria</taxon>
        <taxon>Pseudomonadati</taxon>
        <taxon>Pseudomonadota</taxon>
        <taxon>Gammaproteobacteria</taxon>
        <taxon>Enterobacterales</taxon>
        <taxon>Enterobacteriaceae</taxon>
        <taxon>Citrobacter</taxon>
        <taxon>Citrobacter freundii complex</taxon>
    </lineage>
</organism>
<protein>
    <submittedName>
        <fullName evidence="1">Uncharacterized protein</fullName>
    </submittedName>
</protein>